<dbReference type="EMBL" id="MKGI01000075">
    <property type="protein sequence ID" value="OEL10748.1"/>
    <property type="molecule type" value="Genomic_DNA"/>
</dbReference>
<dbReference type="RefSeq" id="WP_069799641.1">
    <property type="nucleotide sequence ID" value="NZ_CP034157.1"/>
</dbReference>
<evidence type="ECO:0000313" key="2">
    <source>
        <dbReference type="Proteomes" id="UP000095601"/>
    </source>
</evidence>
<name>A0A1E5UD68_9FLAO</name>
<dbReference type="AlphaFoldDB" id="A0A1E5UD68"/>
<accession>A0A1E5UD68</accession>
<keyword evidence="2" id="KW-1185">Reference proteome</keyword>
<comment type="caution">
    <text evidence="1">The sequence shown here is derived from an EMBL/GenBank/DDBJ whole genome shotgun (WGS) entry which is preliminary data.</text>
</comment>
<gene>
    <name evidence="1" type="ORF">BHF72_0298</name>
</gene>
<sequence length="166" mass="18893">MSAQESIITGLENIHISEGATIVTVENGESKINYSSISAPINQKNTKTSTSPKKEIKEKIAFSHKKKTPKAIDEKLIKKLEQKREVKIIYNTDAQSEESLSSNYGTSKSGINNQNQSQKLDKALFTENKLLVFLFIYQEKQNVLFQFYHSLKVENHLFTRPPPTFI</sequence>
<evidence type="ECO:0000313" key="1">
    <source>
        <dbReference type="EMBL" id="OEL10748.1"/>
    </source>
</evidence>
<proteinExistence type="predicted"/>
<organism evidence="1 2">
    <name type="scientific">Cloacibacterium normanense</name>
    <dbReference type="NCBI Taxonomy" id="237258"/>
    <lineage>
        <taxon>Bacteria</taxon>
        <taxon>Pseudomonadati</taxon>
        <taxon>Bacteroidota</taxon>
        <taxon>Flavobacteriia</taxon>
        <taxon>Flavobacteriales</taxon>
        <taxon>Weeksellaceae</taxon>
    </lineage>
</organism>
<reference evidence="1 2" key="1">
    <citation type="submission" date="2016-09" db="EMBL/GenBank/DDBJ databases">
        <authorList>
            <person name="Capua I."/>
            <person name="De Benedictis P."/>
            <person name="Joannis T."/>
            <person name="Lombin L.H."/>
            <person name="Cattoli G."/>
        </authorList>
    </citation>
    <scope>NUCLEOTIDE SEQUENCE [LARGE SCALE GENOMIC DNA]</scope>
    <source>
        <strain evidence="1 2">NRS-1</strain>
    </source>
</reference>
<dbReference type="Proteomes" id="UP000095601">
    <property type="component" value="Unassembled WGS sequence"/>
</dbReference>
<protein>
    <submittedName>
        <fullName evidence="1">Uncharacterized protein</fullName>
    </submittedName>
</protein>